<comment type="function">
    <text evidence="2">NAD-binding protein involved in the addition of a carboxymethylaminomethyl (cmnm) group at the wobble position (U34) of certain tRNAs, forming tRNA-cmnm(5)s(2)U34.</text>
</comment>
<keyword evidence="4 11" id="KW-0489">Methyltransferase</keyword>
<evidence type="ECO:0000256" key="11">
    <source>
        <dbReference type="HAMAP-Rule" id="MF_01037"/>
    </source>
</evidence>
<dbReference type="RefSeq" id="WP_038046300.1">
    <property type="nucleotide sequence ID" value="NZ_JMFG01000002.1"/>
</dbReference>
<dbReference type="InterPro" id="IPR002218">
    <property type="entry name" value="MnmG-rel"/>
</dbReference>
<proteinExistence type="inferred from homology"/>
<comment type="catalytic activity">
    <reaction evidence="11">
        <text>uridine(54) in tRNA + (6R)-5,10-methylene-5,6,7,8-tetrahydrofolate + NADH + H(+) = 5-methyluridine(54) in tRNA + (6S)-5,6,7,8-tetrahydrofolate + NAD(+)</text>
        <dbReference type="Rhea" id="RHEA:16873"/>
        <dbReference type="Rhea" id="RHEA-COMP:10167"/>
        <dbReference type="Rhea" id="RHEA-COMP:10193"/>
        <dbReference type="ChEBI" id="CHEBI:15378"/>
        <dbReference type="ChEBI" id="CHEBI:15636"/>
        <dbReference type="ChEBI" id="CHEBI:57453"/>
        <dbReference type="ChEBI" id="CHEBI:57540"/>
        <dbReference type="ChEBI" id="CHEBI:57945"/>
        <dbReference type="ChEBI" id="CHEBI:65315"/>
        <dbReference type="ChEBI" id="CHEBI:74447"/>
        <dbReference type="EC" id="2.1.1.74"/>
    </reaction>
</comment>
<dbReference type="EC" id="2.1.1.74" evidence="11"/>
<keyword evidence="3 11" id="KW-0963">Cytoplasm</keyword>
<evidence type="ECO:0000256" key="4">
    <source>
        <dbReference type="ARBA" id="ARBA00022603"/>
    </source>
</evidence>
<keyword evidence="9 11" id="KW-0521">NADP</keyword>
<comment type="subcellular location">
    <subcellularLocation>
        <location evidence="11">Cytoplasm</location>
    </subcellularLocation>
</comment>
<keyword evidence="14" id="KW-1185">Reference proteome</keyword>
<name>A0A062XVR2_9BACT</name>
<keyword evidence="10 11" id="KW-0520">NAD</keyword>
<dbReference type="Gene3D" id="3.50.50.60">
    <property type="entry name" value="FAD/NAD(P)-binding domain"/>
    <property type="match status" value="2"/>
</dbReference>
<dbReference type="NCBIfam" id="TIGR00137">
    <property type="entry name" value="gid_trmFO"/>
    <property type="match status" value="1"/>
</dbReference>
<dbReference type="EMBL" id="JMFG01000002">
    <property type="protein sequence ID" value="KDA54928.1"/>
    <property type="molecule type" value="Genomic_DNA"/>
</dbReference>
<dbReference type="OrthoDB" id="9803114at2"/>
<sequence>MSVLPAVTVVGGGLAGCEAAWQLAEAGVSVVLYEMRPAKPTPAHHSDRLAELVCSNSLRSDNPENAVGLLKREMEALGSLILACARAHRLPAGDALAVDREGFARAVTQAVEQHPRISVLRQEVTELPAPPAIVATGPLTSEALHQALERLLGEGSLSFFDAIAPVVAADSLDMGKLFRASRYGKGSGEDYLNAPLSREQYLRFVEALRAAEKVPLKPFEEDIPYFEGCLPIEVMAERGVDTLRFGPMKPVGLVDPKTGTTPYAVVQLRKDDLAGEHYNLVGFQTRMTIPAQREVFRLIPGLENARFVRFGMIHRNTFICAPKFLTEKLELRGLSGVRLAGQITGVEGYVESAATGLLAALFTLASLLGVELPPPPPWTAHGGLIRHLTQRDPRRFQPANASWGLMTDPPVALPRDKSQRRRRAVEVALETILAWRAQLDVPIPRPTANPAPEAAWSA</sequence>
<dbReference type="GO" id="GO:0047151">
    <property type="term" value="F:tRNA (uracil(54)-C5)-methyltransferase activity, 5,10-methylenetetrahydrofolate-dependent"/>
    <property type="evidence" value="ECO:0007669"/>
    <property type="project" value="UniProtKB-UniRule"/>
</dbReference>
<dbReference type="STRING" id="1312852.EG19_03760"/>
<evidence type="ECO:0000256" key="1">
    <source>
        <dbReference type="ARBA" id="ARBA00001974"/>
    </source>
</evidence>
<dbReference type="PANTHER" id="PTHR11806">
    <property type="entry name" value="GLUCOSE INHIBITED DIVISION PROTEIN A"/>
    <property type="match status" value="1"/>
</dbReference>
<reference evidence="13 14" key="1">
    <citation type="submission" date="2014-04" db="EMBL/GenBank/DDBJ databases">
        <title>The Genome Sequence of Thermoanaerobaculum aquaticum MP-01, The First Cultivated Group 23 Acidobacterium.</title>
        <authorList>
            <person name="Stamps B.W."/>
            <person name="Losey N.A."/>
            <person name="Lawson P.A."/>
            <person name="Stevenson B.S."/>
        </authorList>
    </citation>
    <scope>NUCLEOTIDE SEQUENCE [LARGE SCALE GENOMIC DNA]</scope>
    <source>
        <strain evidence="13 14">MP-01</strain>
    </source>
</reference>
<dbReference type="GO" id="GO:0050660">
    <property type="term" value="F:flavin adenine dinucleotide binding"/>
    <property type="evidence" value="ECO:0007669"/>
    <property type="project" value="UniProtKB-UniRule"/>
</dbReference>
<evidence type="ECO:0000256" key="2">
    <source>
        <dbReference type="ARBA" id="ARBA00003717"/>
    </source>
</evidence>
<dbReference type="InterPro" id="IPR036188">
    <property type="entry name" value="FAD/NAD-bd_sf"/>
</dbReference>
<dbReference type="GO" id="GO:0002098">
    <property type="term" value="P:tRNA wobble uridine modification"/>
    <property type="evidence" value="ECO:0007669"/>
    <property type="project" value="TreeGrafter"/>
</dbReference>
<evidence type="ECO:0000256" key="9">
    <source>
        <dbReference type="ARBA" id="ARBA00022857"/>
    </source>
</evidence>
<protein>
    <recommendedName>
        <fullName evidence="11">Methylenetetrahydrofolate--tRNA-(uracil-5-)-methyltransferase TrmFO</fullName>
        <ecNumber evidence="11">2.1.1.74</ecNumber>
    </recommendedName>
    <alternativeName>
        <fullName evidence="11">Folate-dependent tRNA (uracil-5-)-methyltransferase</fullName>
    </alternativeName>
    <alternativeName>
        <fullName evidence="11">Folate-dependent tRNA(M-5-U54)-methyltransferase</fullName>
    </alternativeName>
</protein>
<evidence type="ECO:0000256" key="5">
    <source>
        <dbReference type="ARBA" id="ARBA00022630"/>
    </source>
</evidence>
<comment type="cofactor">
    <cofactor evidence="1 11">
        <name>FAD</name>
        <dbReference type="ChEBI" id="CHEBI:57692"/>
    </cofactor>
</comment>
<dbReference type="PANTHER" id="PTHR11806:SF2">
    <property type="entry name" value="METHYLENETETRAHYDROFOLATE--TRNA-(URACIL-5-)-METHYLTRANSFERASE TRMFO"/>
    <property type="match status" value="1"/>
</dbReference>
<dbReference type="AlphaFoldDB" id="A0A062XVR2"/>
<keyword evidence="7 11" id="KW-0819">tRNA processing</keyword>
<dbReference type="Pfam" id="PF01134">
    <property type="entry name" value="GIDA"/>
    <property type="match status" value="1"/>
</dbReference>
<dbReference type="SUPFAM" id="SSF51905">
    <property type="entry name" value="FAD/NAD(P)-binding domain"/>
    <property type="match status" value="1"/>
</dbReference>
<dbReference type="NCBIfam" id="NF003739">
    <property type="entry name" value="PRK05335.1"/>
    <property type="match status" value="1"/>
</dbReference>
<keyword evidence="5 11" id="KW-0285">Flavoprotein</keyword>
<dbReference type="PROSITE" id="PS01281">
    <property type="entry name" value="GIDA_2"/>
    <property type="match status" value="1"/>
</dbReference>
<feature type="domain" description="MnmG N-terminal" evidence="12">
    <location>
        <begin position="7"/>
        <end position="368"/>
    </location>
</feature>
<evidence type="ECO:0000256" key="6">
    <source>
        <dbReference type="ARBA" id="ARBA00022679"/>
    </source>
</evidence>
<keyword evidence="6 11" id="KW-0808">Transferase</keyword>
<comment type="catalytic activity">
    <reaction evidence="11">
        <text>uridine(54) in tRNA + (6R)-5,10-methylene-5,6,7,8-tetrahydrofolate + NADPH + H(+) = 5-methyluridine(54) in tRNA + (6S)-5,6,7,8-tetrahydrofolate + NADP(+)</text>
        <dbReference type="Rhea" id="RHEA:62372"/>
        <dbReference type="Rhea" id="RHEA-COMP:10167"/>
        <dbReference type="Rhea" id="RHEA-COMP:10193"/>
        <dbReference type="ChEBI" id="CHEBI:15378"/>
        <dbReference type="ChEBI" id="CHEBI:15636"/>
        <dbReference type="ChEBI" id="CHEBI:57453"/>
        <dbReference type="ChEBI" id="CHEBI:57783"/>
        <dbReference type="ChEBI" id="CHEBI:58349"/>
        <dbReference type="ChEBI" id="CHEBI:65315"/>
        <dbReference type="ChEBI" id="CHEBI:74447"/>
        <dbReference type="EC" id="2.1.1.74"/>
    </reaction>
</comment>
<keyword evidence="8 11" id="KW-0274">FAD</keyword>
<evidence type="ECO:0000256" key="10">
    <source>
        <dbReference type="ARBA" id="ARBA00023027"/>
    </source>
</evidence>
<dbReference type="InterPro" id="IPR040131">
    <property type="entry name" value="MnmG_N"/>
</dbReference>
<evidence type="ECO:0000256" key="8">
    <source>
        <dbReference type="ARBA" id="ARBA00022827"/>
    </source>
</evidence>
<dbReference type="Proteomes" id="UP000027284">
    <property type="component" value="Unassembled WGS sequence"/>
</dbReference>
<dbReference type="GO" id="GO:0005829">
    <property type="term" value="C:cytosol"/>
    <property type="evidence" value="ECO:0007669"/>
    <property type="project" value="TreeGrafter"/>
</dbReference>
<accession>A0A062XVR2</accession>
<dbReference type="GO" id="GO:0030488">
    <property type="term" value="P:tRNA methylation"/>
    <property type="evidence" value="ECO:0007669"/>
    <property type="project" value="TreeGrafter"/>
</dbReference>
<comment type="function">
    <text evidence="11">Catalyzes the folate-dependent formation of 5-methyl-uridine at position 54 (M-5-U54) in all tRNAs.</text>
</comment>
<evidence type="ECO:0000259" key="12">
    <source>
        <dbReference type="Pfam" id="PF01134"/>
    </source>
</evidence>
<comment type="similarity">
    <text evidence="11">Belongs to the MnmG family. TrmFO subfamily.</text>
</comment>
<comment type="caution">
    <text evidence="13">The sequence shown here is derived from an EMBL/GenBank/DDBJ whole genome shotgun (WGS) entry which is preliminary data.</text>
</comment>
<organism evidence="13 14">
    <name type="scientific">Thermoanaerobaculum aquaticum</name>
    <dbReference type="NCBI Taxonomy" id="1312852"/>
    <lineage>
        <taxon>Bacteria</taxon>
        <taxon>Pseudomonadati</taxon>
        <taxon>Acidobacteriota</taxon>
        <taxon>Thermoanaerobaculia</taxon>
        <taxon>Thermoanaerobaculales</taxon>
        <taxon>Thermoanaerobaculaceae</taxon>
        <taxon>Thermoanaerobaculum</taxon>
    </lineage>
</organism>
<evidence type="ECO:0000313" key="13">
    <source>
        <dbReference type="EMBL" id="KDA54928.1"/>
    </source>
</evidence>
<dbReference type="InterPro" id="IPR020595">
    <property type="entry name" value="MnmG-rel_CS"/>
</dbReference>
<evidence type="ECO:0000313" key="14">
    <source>
        <dbReference type="Proteomes" id="UP000027284"/>
    </source>
</evidence>
<dbReference type="HAMAP" id="MF_01037">
    <property type="entry name" value="TrmFO"/>
    <property type="match status" value="1"/>
</dbReference>
<feature type="binding site" evidence="11">
    <location>
        <begin position="11"/>
        <end position="16"/>
    </location>
    <ligand>
        <name>FAD</name>
        <dbReference type="ChEBI" id="CHEBI:57692"/>
    </ligand>
</feature>
<dbReference type="InterPro" id="IPR004417">
    <property type="entry name" value="TrmFO"/>
</dbReference>
<evidence type="ECO:0000256" key="7">
    <source>
        <dbReference type="ARBA" id="ARBA00022694"/>
    </source>
</evidence>
<gene>
    <name evidence="13" type="primary">gid</name>
    <name evidence="11" type="synonym">trmFO</name>
    <name evidence="13" type="ORF">EG19_03760</name>
</gene>
<evidence type="ECO:0000256" key="3">
    <source>
        <dbReference type="ARBA" id="ARBA00022490"/>
    </source>
</evidence>